<dbReference type="InterPro" id="IPR050297">
    <property type="entry name" value="LipidA_mod_glycosyltrf_83"/>
</dbReference>
<evidence type="ECO:0000256" key="5">
    <source>
        <dbReference type="ARBA" id="ARBA00022692"/>
    </source>
</evidence>
<dbReference type="GO" id="GO:0005886">
    <property type="term" value="C:plasma membrane"/>
    <property type="evidence" value="ECO:0007669"/>
    <property type="project" value="UniProtKB-SubCell"/>
</dbReference>
<dbReference type="InterPro" id="IPR038731">
    <property type="entry name" value="RgtA/B/C-like"/>
</dbReference>
<comment type="subcellular location">
    <subcellularLocation>
        <location evidence="1">Cell membrane</location>
        <topology evidence="1">Multi-pass membrane protein</topology>
    </subcellularLocation>
</comment>
<evidence type="ECO:0000256" key="1">
    <source>
        <dbReference type="ARBA" id="ARBA00004651"/>
    </source>
</evidence>
<gene>
    <name evidence="10" type="ORF">A3B56_00305</name>
</gene>
<feature type="transmembrane region" description="Helical" evidence="8">
    <location>
        <begin position="168"/>
        <end position="196"/>
    </location>
</feature>
<keyword evidence="3" id="KW-0328">Glycosyltransferase</keyword>
<keyword evidence="6 8" id="KW-1133">Transmembrane helix</keyword>
<evidence type="ECO:0000256" key="6">
    <source>
        <dbReference type="ARBA" id="ARBA00022989"/>
    </source>
</evidence>
<dbReference type="Proteomes" id="UP000178486">
    <property type="component" value="Unassembled WGS sequence"/>
</dbReference>
<sequence length="492" mass="55720">MDMINRPYFHCLLIMCVAVSIRLYNIDRFAEFRGDQGRDAMIIHEHWEAGTIPLLGPRVSTGQFPGPFFFYLIGIPLILFDFNPLAPTIFITILESLTVVPLYVVTMSLSNKRAAVIASLLYALSPGMIERSRIFWNPTTLPLFTATLFLTLYLYMKEQRMRFLFMSGILMGVIIQLHASAYFYVAAVPLFLLYVFFSQKKQTIRLRLMSGLMCLTGFLLPLLPYIFFEATHEFENIRGLFGSTISPDFHLSRFVNILSDSMYPVIPTIPALRLVVLFLMAVLIILRKNNTGIVCLGLLISGTLFLTFLPGTIPDHYLSFIIILPFILTGIFFLMLNTTYGEKSVWGMAVLLVIVNTTALPQVMKPVDDIGRTTWAVETMSAASDGTPLAFVQLGGESVSDLHFRFMAKQRSLPIVPYGSDTFSTLFVICDSRTCRSDDEIAQARIAAMCYEKYCDKVFPYIELTKWKFEESYRRMDITVYRFSGGPGTSAE</sequence>
<dbReference type="AlphaFoldDB" id="A0A1F7JD63"/>
<name>A0A1F7JD63_9BACT</name>
<dbReference type="GO" id="GO:0016763">
    <property type="term" value="F:pentosyltransferase activity"/>
    <property type="evidence" value="ECO:0007669"/>
    <property type="project" value="TreeGrafter"/>
</dbReference>
<reference evidence="10 11" key="1">
    <citation type="journal article" date="2016" name="Nat. Commun.">
        <title>Thousands of microbial genomes shed light on interconnected biogeochemical processes in an aquifer system.</title>
        <authorList>
            <person name="Anantharaman K."/>
            <person name="Brown C.T."/>
            <person name="Hug L.A."/>
            <person name="Sharon I."/>
            <person name="Castelle C.J."/>
            <person name="Probst A.J."/>
            <person name="Thomas B.C."/>
            <person name="Singh A."/>
            <person name="Wilkins M.J."/>
            <person name="Karaoz U."/>
            <person name="Brodie E.L."/>
            <person name="Williams K.H."/>
            <person name="Hubbard S.S."/>
            <person name="Banfield J.F."/>
        </authorList>
    </citation>
    <scope>NUCLEOTIDE SEQUENCE [LARGE SCALE GENOMIC DNA]</scope>
</reference>
<keyword evidence="5 8" id="KW-0812">Transmembrane</keyword>
<feature type="transmembrane region" description="Helical" evidence="8">
    <location>
        <begin position="345"/>
        <end position="364"/>
    </location>
</feature>
<comment type="caution">
    <text evidence="10">The sequence shown here is derived from an EMBL/GenBank/DDBJ whole genome shotgun (WGS) entry which is preliminary data.</text>
</comment>
<feature type="transmembrane region" description="Helical" evidence="8">
    <location>
        <begin position="134"/>
        <end position="156"/>
    </location>
</feature>
<keyword evidence="4" id="KW-0808">Transferase</keyword>
<evidence type="ECO:0000259" key="9">
    <source>
        <dbReference type="Pfam" id="PF13231"/>
    </source>
</evidence>
<dbReference type="EMBL" id="MGAU01000060">
    <property type="protein sequence ID" value="OGK53549.1"/>
    <property type="molecule type" value="Genomic_DNA"/>
</dbReference>
<dbReference type="PANTHER" id="PTHR33908">
    <property type="entry name" value="MANNOSYLTRANSFERASE YKCB-RELATED"/>
    <property type="match status" value="1"/>
</dbReference>
<keyword evidence="2" id="KW-1003">Cell membrane</keyword>
<keyword evidence="7 8" id="KW-0472">Membrane</keyword>
<dbReference type="PANTHER" id="PTHR33908:SF11">
    <property type="entry name" value="MEMBRANE PROTEIN"/>
    <property type="match status" value="1"/>
</dbReference>
<feature type="domain" description="Glycosyltransferase RgtA/B/C/D-like" evidence="9">
    <location>
        <begin position="67"/>
        <end position="223"/>
    </location>
</feature>
<evidence type="ECO:0000256" key="8">
    <source>
        <dbReference type="SAM" id="Phobius"/>
    </source>
</evidence>
<evidence type="ECO:0000256" key="7">
    <source>
        <dbReference type="ARBA" id="ARBA00023136"/>
    </source>
</evidence>
<evidence type="ECO:0000256" key="2">
    <source>
        <dbReference type="ARBA" id="ARBA00022475"/>
    </source>
</evidence>
<feature type="transmembrane region" description="Helical" evidence="8">
    <location>
        <begin position="265"/>
        <end position="286"/>
    </location>
</feature>
<feature type="transmembrane region" description="Helical" evidence="8">
    <location>
        <begin position="6"/>
        <end position="24"/>
    </location>
</feature>
<proteinExistence type="predicted"/>
<evidence type="ECO:0000313" key="11">
    <source>
        <dbReference type="Proteomes" id="UP000178486"/>
    </source>
</evidence>
<feature type="transmembrane region" description="Helical" evidence="8">
    <location>
        <begin position="317"/>
        <end position="336"/>
    </location>
</feature>
<dbReference type="Pfam" id="PF13231">
    <property type="entry name" value="PMT_2"/>
    <property type="match status" value="1"/>
</dbReference>
<organism evidence="10 11">
    <name type="scientific">Candidatus Roizmanbacteria bacterium RIFCSPLOWO2_01_FULL_45_11</name>
    <dbReference type="NCBI Taxonomy" id="1802070"/>
    <lineage>
        <taxon>Bacteria</taxon>
        <taxon>Candidatus Roizmaniibacteriota</taxon>
    </lineage>
</organism>
<evidence type="ECO:0000256" key="3">
    <source>
        <dbReference type="ARBA" id="ARBA00022676"/>
    </source>
</evidence>
<dbReference type="GO" id="GO:0009103">
    <property type="term" value="P:lipopolysaccharide biosynthetic process"/>
    <property type="evidence" value="ECO:0007669"/>
    <property type="project" value="UniProtKB-ARBA"/>
</dbReference>
<feature type="transmembrane region" description="Helical" evidence="8">
    <location>
        <begin position="293"/>
        <end position="311"/>
    </location>
</feature>
<feature type="transmembrane region" description="Helical" evidence="8">
    <location>
        <begin position="208"/>
        <end position="228"/>
    </location>
</feature>
<evidence type="ECO:0000313" key="10">
    <source>
        <dbReference type="EMBL" id="OGK53549.1"/>
    </source>
</evidence>
<accession>A0A1F7JD63</accession>
<protein>
    <recommendedName>
        <fullName evidence="9">Glycosyltransferase RgtA/B/C/D-like domain-containing protein</fullName>
    </recommendedName>
</protein>
<evidence type="ECO:0000256" key="4">
    <source>
        <dbReference type="ARBA" id="ARBA00022679"/>
    </source>
</evidence>